<evidence type="ECO:0000313" key="1">
    <source>
        <dbReference type="EMBL" id="CUT99378.1"/>
    </source>
</evidence>
<dbReference type="Proteomes" id="UP000017246">
    <property type="component" value="Unassembled WGS sequence"/>
</dbReference>
<organism evidence="1 2">
    <name type="scientific">Echinococcus multilocularis</name>
    <name type="common">Fox tapeworm</name>
    <dbReference type="NCBI Taxonomy" id="6211"/>
    <lineage>
        <taxon>Eukaryota</taxon>
        <taxon>Metazoa</taxon>
        <taxon>Spiralia</taxon>
        <taxon>Lophotrochozoa</taxon>
        <taxon>Platyhelminthes</taxon>
        <taxon>Cestoda</taxon>
        <taxon>Eucestoda</taxon>
        <taxon>Cyclophyllidea</taxon>
        <taxon>Taeniidae</taxon>
        <taxon>Echinococcus</taxon>
    </lineage>
</organism>
<dbReference type="AlphaFoldDB" id="A0A068Y9Z9"/>
<name>A0A068Y9Z9_ECHMU</name>
<proteinExistence type="predicted"/>
<dbReference type="EMBL" id="LN902845">
    <property type="protein sequence ID" value="CUT99378.1"/>
    <property type="molecule type" value="Genomic_DNA"/>
</dbReference>
<protein>
    <submittedName>
        <fullName evidence="1">Uncharacterized protein</fullName>
    </submittedName>
</protein>
<evidence type="ECO:0000313" key="2">
    <source>
        <dbReference type="Proteomes" id="UP000017246"/>
    </source>
</evidence>
<accession>A0A068Y9Z9</accession>
<sequence>MPKHILQIRRVTRSVRLVVTEPIPFHKAPQKSSLATYCYCVSLSHPADQMHCVRTVLYRTTWANII</sequence>
<reference evidence="1" key="2">
    <citation type="submission" date="2015-11" db="EMBL/GenBank/DDBJ databases">
        <authorList>
            <person name="Zhang Y."/>
            <person name="Guo Z."/>
        </authorList>
    </citation>
    <scope>NUCLEOTIDE SEQUENCE</scope>
</reference>
<reference evidence="1" key="1">
    <citation type="journal article" date="2013" name="Nature">
        <title>The genomes of four tapeworm species reveal adaptations to parasitism.</title>
        <authorList>
            <person name="Tsai I.J."/>
            <person name="Zarowiecki M."/>
            <person name="Holroyd N."/>
            <person name="Garciarrubio A."/>
            <person name="Sanchez-Flores A."/>
            <person name="Brooks K.L."/>
            <person name="Tracey A."/>
            <person name="Bobes R.J."/>
            <person name="Fragoso G."/>
            <person name="Sciutto E."/>
            <person name="Aslett M."/>
            <person name="Beasley H."/>
            <person name="Bennett H.M."/>
            <person name="Cai J."/>
            <person name="Camicia F."/>
            <person name="Clark R."/>
            <person name="Cucher M."/>
            <person name="De Silva N."/>
            <person name="Day T.A."/>
            <person name="Deplazes P."/>
            <person name="Estrada K."/>
            <person name="Fernandez C."/>
            <person name="Holland P.W."/>
            <person name="Hou J."/>
            <person name="Hu S."/>
            <person name="Huckvale T."/>
            <person name="Hung S.S."/>
            <person name="Kamenetzky L."/>
            <person name="Keane J.A."/>
            <person name="Kiss F."/>
            <person name="Koziol U."/>
            <person name="Lambert O."/>
            <person name="Liu K."/>
            <person name="Luo X."/>
            <person name="Luo Y."/>
            <person name="Macchiaroli N."/>
            <person name="Nichol S."/>
            <person name="Paps J."/>
            <person name="Parkinson J."/>
            <person name="Pouchkina-Stantcheva N."/>
            <person name="Riddiford N."/>
            <person name="Rosenzvit M."/>
            <person name="Salinas G."/>
            <person name="Wasmuth J.D."/>
            <person name="Zamanian M."/>
            <person name="Zheng Y."/>
            <person name="Cai X."/>
            <person name="Soberon X."/>
            <person name="Olson P.D."/>
            <person name="Laclette J.P."/>
            <person name="Brehm K."/>
            <person name="Berriman M."/>
            <person name="Garciarrubio A."/>
            <person name="Bobes R.J."/>
            <person name="Fragoso G."/>
            <person name="Sanchez-Flores A."/>
            <person name="Estrada K."/>
            <person name="Cevallos M.A."/>
            <person name="Morett E."/>
            <person name="Gonzalez V."/>
            <person name="Portillo T."/>
            <person name="Ochoa-Leyva A."/>
            <person name="Jose M.V."/>
            <person name="Sciutto E."/>
            <person name="Landa A."/>
            <person name="Jimenez L."/>
            <person name="Valdes V."/>
            <person name="Carrero J.C."/>
            <person name="Larralde C."/>
            <person name="Morales-Montor J."/>
            <person name="Limon-Lason J."/>
            <person name="Soberon X."/>
            <person name="Laclette J.P."/>
        </authorList>
    </citation>
    <scope>NUCLEOTIDE SEQUENCE [LARGE SCALE GENOMIC DNA]</scope>
</reference>
<keyword evidence="2" id="KW-1185">Reference proteome</keyword>